<dbReference type="InterPro" id="IPR046232">
    <property type="entry name" value="DUF6265"/>
</dbReference>
<dbReference type="eggNOG" id="ENOG503339H">
    <property type="taxonomic scope" value="Bacteria"/>
</dbReference>
<dbReference type="HOGENOM" id="CLU_128778_1_0_5"/>
<dbReference type="Pfam" id="PF19780">
    <property type="entry name" value="DUF6265"/>
    <property type="match status" value="1"/>
</dbReference>
<dbReference type="EMBL" id="GL883077">
    <property type="protein sequence ID" value="EGF93453.1"/>
    <property type="molecule type" value="Genomic_DNA"/>
</dbReference>
<evidence type="ECO:0000313" key="3">
    <source>
        <dbReference type="Proteomes" id="UP000006512"/>
    </source>
</evidence>
<dbReference type="RefSeq" id="WP_006272650.1">
    <property type="nucleotide sequence ID" value="NZ_GL883077.1"/>
</dbReference>
<protein>
    <recommendedName>
        <fullName evidence="1">DUF6265 domain-containing protein</fullName>
    </recommendedName>
</protein>
<dbReference type="Proteomes" id="UP000006512">
    <property type="component" value="Unassembled WGS sequence"/>
</dbReference>
<proteinExistence type="predicted"/>
<name>F4QL78_9CAUL</name>
<accession>F4QL78</accession>
<organism evidence="2 3">
    <name type="scientific">Asticcacaulis biprosthecium C19</name>
    <dbReference type="NCBI Taxonomy" id="715226"/>
    <lineage>
        <taxon>Bacteria</taxon>
        <taxon>Pseudomonadati</taxon>
        <taxon>Pseudomonadota</taxon>
        <taxon>Alphaproteobacteria</taxon>
        <taxon>Caulobacterales</taxon>
        <taxon>Caulobacteraceae</taxon>
        <taxon>Asticcacaulis</taxon>
    </lineage>
</organism>
<evidence type="ECO:0000313" key="2">
    <source>
        <dbReference type="EMBL" id="EGF93453.1"/>
    </source>
</evidence>
<gene>
    <name evidence="2" type="ORF">ABI_18930</name>
</gene>
<sequence>MIAVVTAALLAAAAPTPVDFLSGYWLSCDSGREVVEVWSDPRAGLQVGHGVTIENGKASFEQFHIAPYEGGLAYVARPGGGEATVFKLTEATATRAVFSNPAHDFPQVIVYERQGDRLNALIEGDMGGRKQVFSWSYVRADLNAHCPG</sequence>
<keyword evidence="3" id="KW-1185">Reference proteome</keyword>
<dbReference type="OrthoDB" id="5382295at2"/>
<evidence type="ECO:0000259" key="1">
    <source>
        <dbReference type="Pfam" id="PF19780"/>
    </source>
</evidence>
<feature type="domain" description="DUF6265" evidence="1">
    <location>
        <begin position="19"/>
        <end position="123"/>
    </location>
</feature>
<dbReference type="STRING" id="715226.ABI_18930"/>
<dbReference type="AlphaFoldDB" id="F4QL78"/>
<reference evidence="3" key="1">
    <citation type="submission" date="2011-03" db="EMBL/GenBank/DDBJ databases">
        <title>Draft genome sequence of Brevundimonas diminuta.</title>
        <authorList>
            <person name="Brown P.J.B."/>
            <person name="Buechlein A."/>
            <person name="Hemmerich C."/>
            <person name="Brun Y.V."/>
        </authorList>
    </citation>
    <scope>NUCLEOTIDE SEQUENCE [LARGE SCALE GENOMIC DNA]</scope>
    <source>
        <strain evidence="3">C19</strain>
    </source>
</reference>